<dbReference type="EMBL" id="CM029051">
    <property type="protein sequence ID" value="KAG2560142.1"/>
    <property type="molecule type" value="Genomic_DNA"/>
</dbReference>
<sequence>MEREYVLSGRCAAVMENGRPAARNFVVAGQAANG</sequence>
<dbReference type="AlphaFoldDB" id="A0A8T0PIX7"/>
<proteinExistence type="predicted"/>
<gene>
    <name evidence="1" type="ORF">PVAP13_8KG057500</name>
</gene>
<accession>A0A8T0PIX7</accession>
<reference evidence="1" key="1">
    <citation type="submission" date="2020-05" db="EMBL/GenBank/DDBJ databases">
        <title>WGS assembly of Panicum virgatum.</title>
        <authorList>
            <person name="Lovell J.T."/>
            <person name="Jenkins J."/>
            <person name="Shu S."/>
            <person name="Juenger T.E."/>
            <person name="Schmutz J."/>
        </authorList>
    </citation>
    <scope>NUCLEOTIDE SEQUENCE</scope>
    <source>
        <strain evidence="1">AP13</strain>
    </source>
</reference>
<evidence type="ECO:0000313" key="1">
    <source>
        <dbReference type="EMBL" id="KAG2560142.1"/>
    </source>
</evidence>
<evidence type="ECO:0000313" key="2">
    <source>
        <dbReference type="Proteomes" id="UP000823388"/>
    </source>
</evidence>
<comment type="caution">
    <text evidence="1">The sequence shown here is derived from an EMBL/GenBank/DDBJ whole genome shotgun (WGS) entry which is preliminary data.</text>
</comment>
<protein>
    <submittedName>
        <fullName evidence="1">Uncharacterized protein</fullName>
    </submittedName>
</protein>
<organism evidence="1 2">
    <name type="scientific">Panicum virgatum</name>
    <name type="common">Blackwell switchgrass</name>
    <dbReference type="NCBI Taxonomy" id="38727"/>
    <lineage>
        <taxon>Eukaryota</taxon>
        <taxon>Viridiplantae</taxon>
        <taxon>Streptophyta</taxon>
        <taxon>Embryophyta</taxon>
        <taxon>Tracheophyta</taxon>
        <taxon>Spermatophyta</taxon>
        <taxon>Magnoliopsida</taxon>
        <taxon>Liliopsida</taxon>
        <taxon>Poales</taxon>
        <taxon>Poaceae</taxon>
        <taxon>PACMAD clade</taxon>
        <taxon>Panicoideae</taxon>
        <taxon>Panicodae</taxon>
        <taxon>Paniceae</taxon>
        <taxon>Panicinae</taxon>
        <taxon>Panicum</taxon>
        <taxon>Panicum sect. Hiantes</taxon>
    </lineage>
</organism>
<dbReference type="Proteomes" id="UP000823388">
    <property type="component" value="Chromosome 8K"/>
</dbReference>
<keyword evidence="2" id="KW-1185">Reference proteome</keyword>
<name>A0A8T0PIX7_PANVG</name>